<dbReference type="RefSeq" id="WP_013555636.1">
    <property type="nucleotide sequence ID" value="NC_014958.1"/>
</dbReference>
<protein>
    <submittedName>
        <fullName evidence="2">Major facilitator superfamily transporter</fullName>
    </submittedName>
</protein>
<name>E8U4Z2_DEIML</name>
<evidence type="ECO:0000313" key="3">
    <source>
        <dbReference type="Proteomes" id="UP000008635"/>
    </source>
</evidence>
<feature type="transmembrane region" description="Helical" evidence="1">
    <location>
        <begin position="107"/>
        <end position="127"/>
    </location>
</feature>
<keyword evidence="1" id="KW-0472">Membrane</keyword>
<feature type="transmembrane region" description="Helical" evidence="1">
    <location>
        <begin position="48"/>
        <end position="69"/>
    </location>
</feature>
<feature type="transmembrane region" description="Helical" evidence="1">
    <location>
        <begin position="202"/>
        <end position="221"/>
    </location>
</feature>
<organism evidence="2 3">
    <name type="scientific">Deinococcus maricopensis (strain DSM 21211 / LMG 22137 / NRRL B-23946 / LB-34)</name>
    <dbReference type="NCBI Taxonomy" id="709986"/>
    <lineage>
        <taxon>Bacteria</taxon>
        <taxon>Thermotogati</taxon>
        <taxon>Deinococcota</taxon>
        <taxon>Deinococci</taxon>
        <taxon>Deinococcales</taxon>
        <taxon>Deinococcaceae</taxon>
        <taxon>Deinococcus</taxon>
    </lineage>
</organism>
<reference evidence="3" key="2">
    <citation type="submission" date="2011-01" db="EMBL/GenBank/DDBJ databases">
        <title>The complete genome of Deinococcus maricopensis DSM 21211.</title>
        <authorList>
            <consortium name="US DOE Joint Genome Institute (JGI-PGF)"/>
            <person name="Lucas S."/>
            <person name="Copeland A."/>
            <person name="Lapidus A."/>
            <person name="Goodwin L."/>
            <person name="Pitluck S."/>
            <person name="Kyrpides N."/>
            <person name="Mavromatis K."/>
            <person name="Pagani I."/>
            <person name="Ivanova N."/>
            <person name="Ovchinnikova G."/>
            <person name="Zeytun A."/>
            <person name="Detter J.C."/>
            <person name="Han C."/>
            <person name="Land M."/>
            <person name="Hauser L."/>
            <person name="Markowitz V."/>
            <person name="Cheng J.-F."/>
            <person name="Hugenholtz P."/>
            <person name="Woyke T."/>
            <person name="Wu D."/>
            <person name="Pukall R."/>
            <person name="Gehrich-Schroeter G."/>
            <person name="Brambilla E."/>
            <person name="Klenk H.-P."/>
            <person name="Eisen J.A."/>
        </authorList>
    </citation>
    <scope>NUCLEOTIDE SEQUENCE [LARGE SCALE GENOMIC DNA]</scope>
    <source>
        <strain evidence="3">DSM 21211 / LMG 22137 / NRRL B-23946 / LB-34</strain>
    </source>
</reference>
<reference evidence="2 3" key="1">
    <citation type="journal article" date="2011" name="Stand. Genomic Sci.">
        <title>Complete genome sequence of Deinococcus maricopensis type strain (LB-34).</title>
        <authorList>
            <person name="Pukall R."/>
            <person name="Zeytun A."/>
            <person name="Lucas S."/>
            <person name="Lapidus A."/>
            <person name="Hammon N."/>
            <person name="Deshpande S."/>
            <person name="Nolan M."/>
            <person name="Cheng J.F."/>
            <person name="Pitluck S."/>
            <person name="Liolios K."/>
            <person name="Pagani I."/>
            <person name="Mikhailova N."/>
            <person name="Ivanova N."/>
            <person name="Mavromatis K."/>
            <person name="Pati A."/>
            <person name="Tapia R."/>
            <person name="Han C."/>
            <person name="Goodwin L."/>
            <person name="Chen A."/>
            <person name="Palaniappan K."/>
            <person name="Land M."/>
            <person name="Hauser L."/>
            <person name="Chang Y.J."/>
            <person name="Jeffries C.D."/>
            <person name="Brambilla E.M."/>
            <person name="Rohde M."/>
            <person name="Goker M."/>
            <person name="Detter J.C."/>
            <person name="Woyke T."/>
            <person name="Bristow J."/>
            <person name="Eisen J.A."/>
            <person name="Markowitz V."/>
            <person name="Hugenholtz P."/>
            <person name="Kyrpides N.C."/>
            <person name="Klenk H.P."/>
        </authorList>
    </citation>
    <scope>NUCLEOTIDE SEQUENCE [LARGE SCALE GENOMIC DNA]</scope>
    <source>
        <strain evidence="3">DSM 21211 / LMG 22137 / NRRL B-23946 / LB-34</strain>
    </source>
</reference>
<dbReference type="AlphaFoldDB" id="E8U4Z2"/>
<accession>E8U4Z2</accession>
<keyword evidence="1" id="KW-1133">Transmembrane helix</keyword>
<dbReference type="HOGENOM" id="CLU_939152_0_0_0"/>
<dbReference type="EMBL" id="CP002454">
    <property type="protein sequence ID" value="ADV66131.1"/>
    <property type="molecule type" value="Genomic_DNA"/>
</dbReference>
<dbReference type="STRING" id="709986.Deima_0471"/>
<keyword evidence="1" id="KW-0812">Transmembrane</keyword>
<evidence type="ECO:0000313" key="2">
    <source>
        <dbReference type="EMBL" id="ADV66131.1"/>
    </source>
</evidence>
<dbReference type="KEGG" id="dmr:Deima_0471"/>
<feature type="transmembrane region" description="Helical" evidence="1">
    <location>
        <begin position="249"/>
        <end position="269"/>
    </location>
</feature>
<sequence>MKEAKRLSWALLAFRVWGAALVLAGGGLLLQTAGVVRRVPLEAGWGRAALPVLLDALLIVAGLVLLALLGWARGWVRAVAAHAQGTPDAAGEALGVLSARVQGAAQALQVGAVALPVLLLLAAPKVLLTRYDMWAAGLPLGDRPMLLGVGVSVLAVVLLPLAALAVVTFGQWRGWVEVVHGRLDGARDASVIRATGRLNGPVRAATFVAGAVGVVAAVVWMQTQSLAAQPDPYAAPMEAVRALFPLHEAWVGGLVAGSALGATALLWAARSFAWAVAHRLEPQVSRMGEFLARRPS</sequence>
<feature type="transmembrane region" description="Helical" evidence="1">
    <location>
        <begin position="147"/>
        <end position="167"/>
    </location>
</feature>
<dbReference type="Proteomes" id="UP000008635">
    <property type="component" value="Chromosome"/>
</dbReference>
<evidence type="ECO:0000256" key="1">
    <source>
        <dbReference type="SAM" id="Phobius"/>
    </source>
</evidence>
<keyword evidence="3" id="KW-1185">Reference proteome</keyword>
<proteinExistence type="predicted"/>
<gene>
    <name evidence="2" type="ordered locus">Deima_0471</name>
</gene>